<feature type="domain" description="Beta-mannosidase-like galactose-binding" evidence="19">
    <location>
        <begin position="34"/>
        <end position="205"/>
    </location>
</feature>
<evidence type="ECO:0000256" key="11">
    <source>
        <dbReference type="ARBA" id="ARBA00023228"/>
    </source>
</evidence>
<evidence type="ECO:0000259" key="16">
    <source>
        <dbReference type="Pfam" id="PF00703"/>
    </source>
</evidence>
<evidence type="ECO:0000256" key="5">
    <source>
        <dbReference type="ARBA" id="ARBA00011738"/>
    </source>
</evidence>
<evidence type="ECO:0000259" key="17">
    <source>
        <dbReference type="Pfam" id="PF17753"/>
    </source>
</evidence>
<dbReference type="InterPro" id="IPR036156">
    <property type="entry name" value="Beta-gal/glucu_dom_sf"/>
</dbReference>
<evidence type="ECO:0000256" key="8">
    <source>
        <dbReference type="ARBA" id="ARBA00022729"/>
    </source>
</evidence>
<dbReference type="PANTHER" id="PTHR43730:SF1">
    <property type="entry name" value="BETA-MANNOSIDASE"/>
    <property type="match status" value="1"/>
</dbReference>
<dbReference type="GO" id="GO:0006516">
    <property type="term" value="P:glycoprotein catabolic process"/>
    <property type="evidence" value="ECO:0007669"/>
    <property type="project" value="TreeGrafter"/>
</dbReference>
<reference evidence="20" key="1">
    <citation type="submission" date="2019-08" db="EMBL/GenBank/DDBJ databases">
        <authorList>
            <person name="Kucharzyk K."/>
            <person name="Murdoch R.W."/>
            <person name="Higgins S."/>
            <person name="Loffler F."/>
        </authorList>
    </citation>
    <scope>NUCLEOTIDE SEQUENCE</scope>
</reference>
<comment type="similarity">
    <text evidence="13">Belongs to the glycosyl hydrolase 2 family. Beta-mannosidase B subfamily.</text>
</comment>
<dbReference type="InterPro" id="IPR054593">
    <property type="entry name" value="Beta-mannosidase-like_N2"/>
</dbReference>
<dbReference type="Pfam" id="PF17786">
    <property type="entry name" value="Mannosidase_ig"/>
    <property type="match status" value="1"/>
</dbReference>
<evidence type="ECO:0000259" key="18">
    <source>
        <dbReference type="Pfam" id="PF17786"/>
    </source>
</evidence>
<dbReference type="Gene3D" id="2.60.40.10">
    <property type="entry name" value="Immunoglobulins"/>
    <property type="match status" value="3"/>
</dbReference>
<evidence type="ECO:0000256" key="1">
    <source>
        <dbReference type="ARBA" id="ARBA00000829"/>
    </source>
</evidence>
<dbReference type="InterPro" id="IPR006102">
    <property type="entry name" value="Ig-like_GH2"/>
</dbReference>
<dbReference type="Pfam" id="PF22666">
    <property type="entry name" value="Glyco_hydro_2_N2"/>
    <property type="match status" value="1"/>
</dbReference>
<evidence type="ECO:0000256" key="15">
    <source>
        <dbReference type="ARBA" id="ARBA00041614"/>
    </source>
</evidence>
<evidence type="ECO:0000256" key="10">
    <source>
        <dbReference type="ARBA" id="ARBA00023180"/>
    </source>
</evidence>
<comment type="caution">
    <text evidence="20">The sequence shown here is derived from an EMBL/GenBank/DDBJ whole genome shotgun (WGS) entry which is preliminary data.</text>
</comment>
<evidence type="ECO:0000256" key="12">
    <source>
        <dbReference type="ARBA" id="ARBA00023295"/>
    </source>
</evidence>
<dbReference type="SUPFAM" id="SSF51445">
    <property type="entry name" value="(Trans)glycosidases"/>
    <property type="match status" value="1"/>
</dbReference>
<dbReference type="EMBL" id="VSSQ01000196">
    <property type="protein sequence ID" value="MPL84872.1"/>
    <property type="molecule type" value="Genomic_DNA"/>
</dbReference>
<dbReference type="EC" id="3.2.1.25" evidence="6"/>
<dbReference type="GO" id="GO:0005764">
    <property type="term" value="C:lysosome"/>
    <property type="evidence" value="ECO:0007669"/>
    <property type="project" value="UniProtKB-SubCell"/>
</dbReference>
<evidence type="ECO:0000313" key="20">
    <source>
        <dbReference type="EMBL" id="MPL84872.1"/>
    </source>
</evidence>
<keyword evidence="8" id="KW-0732">Signal</keyword>
<dbReference type="InterPro" id="IPR041625">
    <property type="entry name" value="Beta-mannosidase_Ig"/>
</dbReference>
<evidence type="ECO:0000256" key="3">
    <source>
        <dbReference type="ARBA" id="ARBA00004613"/>
    </source>
</evidence>
<keyword evidence="9 20" id="KW-0378">Hydrolase</keyword>
<protein>
    <recommendedName>
        <fullName evidence="14">Beta-mannosidase B</fullName>
        <ecNumber evidence="6">3.2.1.25</ecNumber>
    </recommendedName>
    <alternativeName>
        <fullName evidence="15">Mannanase B</fullName>
    </alternativeName>
</protein>
<gene>
    <name evidence="20" type="primary">lacZ_8</name>
    <name evidence="20" type="ORF">SDC9_30837</name>
</gene>
<dbReference type="InterPro" id="IPR041447">
    <property type="entry name" value="Mannosidase_ig"/>
</dbReference>
<dbReference type="PANTHER" id="PTHR43730">
    <property type="entry name" value="BETA-MANNOSIDASE"/>
    <property type="match status" value="1"/>
</dbReference>
<evidence type="ECO:0000256" key="7">
    <source>
        <dbReference type="ARBA" id="ARBA00022525"/>
    </source>
</evidence>
<evidence type="ECO:0000256" key="14">
    <source>
        <dbReference type="ARBA" id="ARBA00041069"/>
    </source>
</evidence>
<evidence type="ECO:0000256" key="2">
    <source>
        <dbReference type="ARBA" id="ARBA00004371"/>
    </source>
</evidence>
<dbReference type="InterPro" id="IPR017853">
    <property type="entry name" value="GH"/>
</dbReference>
<dbReference type="AlphaFoldDB" id="A0A644V1X7"/>
<dbReference type="GO" id="GO:0005576">
    <property type="term" value="C:extracellular region"/>
    <property type="evidence" value="ECO:0007669"/>
    <property type="project" value="UniProtKB-SubCell"/>
</dbReference>
<dbReference type="FunFam" id="3.20.20.80:FF:000050">
    <property type="entry name" value="Beta-mannosidase B"/>
    <property type="match status" value="1"/>
</dbReference>
<dbReference type="FunFam" id="2.60.120.260:FF:000060">
    <property type="entry name" value="Probable beta-mannosidase"/>
    <property type="match status" value="1"/>
</dbReference>
<dbReference type="InterPro" id="IPR013783">
    <property type="entry name" value="Ig-like_fold"/>
</dbReference>
<evidence type="ECO:0000256" key="9">
    <source>
        <dbReference type="ARBA" id="ARBA00022801"/>
    </source>
</evidence>
<dbReference type="Pfam" id="PF00703">
    <property type="entry name" value="Glyco_hydro_2"/>
    <property type="match status" value="1"/>
</dbReference>
<comment type="catalytic activity">
    <reaction evidence="1">
        <text>Hydrolysis of terminal, non-reducing beta-D-mannose residues in beta-D-mannosides.</text>
        <dbReference type="EC" id="3.2.1.25"/>
    </reaction>
</comment>
<dbReference type="Pfam" id="PF17753">
    <property type="entry name" value="Ig_mannosidase"/>
    <property type="match status" value="1"/>
</dbReference>
<accession>A0A644V1X7</accession>
<keyword evidence="7" id="KW-0964">Secreted</keyword>
<dbReference type="Gene3D" id="2.60.120.260">
    <property type="entry name" value="Galactose-binding domain-like"/>
    <property type="match status" value="1"/>
</dbReference>
<evidence type="ECO:0000256" key="4">
    <source>
        <dbReference type="ARBA" id="ARBA00004740"/>
    </source>
</evidence>
<organism evidence="20">
    <name type="scientific">bioreactor metagenome</name>
    <dbReference type="NCBI Taxonomy" id="1076179"/>
    <lineage>
        <taxon>unclassified sequences</taxon>
        <taxon>metagenomes</taxon>
        <taxon>ecological metagenomes</taxon>
    </lineage>
</organism>
<dbReference type="GO" id="GO:0005975">
    <property type="term" value="P:carbohydrate metabolic process"/>
    <property type="evidence" value="ECO:0007669"/>
    <property type="project" value="InterPro"/>
</dbReference>
<feature type="domain" description="Glycoside hydrolase family 2 immunoglobulin-like beta-sandwich" evidence="16">
    <location>
        <begin position="217"/>
        <end position="326"/>
    </location>
</feature>
<keyword evidence="11" id="KW-0458">Lysosome</keyword>
<keyword evidence="12 20" id="KW-0326">Glycosidase</keyword>
<evidence type="ECO:0000256" key="6">
    <source>
        <dbReference type="ARBA" id="ARBA00012754"/>
    </source>
</evidence>
<dbReference type="Gene3D" id="3.20.20.80">
    <property type="entry name" value="Glycosidases"/>
    <property type="match status" value="1"/>
</dbReference>
<evidence type="ECO:0000256" key="13">
    <source>
        <dbReference type="ARBA" id="ARBA00038429"/>
    </source>
</evidence>
<dbReference type="InterPro" id="IPR008979">
    <property type="entry name" value="Galactose-bd-like_sf"/>
</dbReference>
<sequence>MKRLKLIFMGLYAAALSALGQSPASQVLHLDKGWSFSEGGKDKWQEATVPGTVHQDLLRLKLLPDPFFGTNEQQVQWVEDKDWEYRTSFTLTQEQVDHSGALLEFKGLDTYADVYLNGALILKAENMFVGYEVPVKEVLRAGENRLNIYFYSPINKTLPQWDSNGFDYPADNDHHDKHTSVFTRKAPYHYGWDWGIRMVGCGVWRPIELKLFEVADIKDYYVRQLSISRDKAEISNELEVYSIEDTDTQAEVVFTCSLKGQEVMVNKVPVVLTPGKNLVKSDMTILNPSLWMPHGWGEATLYDFKTEVRKAGGQVIDQVSCRSGLRTVRVVNEEDKDGKSFYFEVNGIPLFAKGANYIPSDIILNNVKEEDYRRLFRNVKAANMNMIRIWGGGIYEEDYFYQLADENGILVWQDFMFACTSYPSDPAFLNLVEQEAHYNIRRLRNHASIAMWCGNNEIIEAIKYWGWDKKFSKEVHQGMFTGYNKLFRTLLPNKVKELDPDRFYLHSSPDSANWGRPESWGWGDSHYWGVWYGVQPFEVLDTRLPRFMSEFGFQAFPEMKVISTFAEPKDYALESEVMKAHQKSSTGNSIIRTYMDMYYHVPEKFEDFVYVGLVLQGQGMRHGMEAHRRNRPYCMGTLYWQLNDSWPVVSWSSVDYFGNWKALHYQAQRAFSPLLVNAIEEKGKLNFYLISDELNDRNNLTLESRMVDFSGKVLKKEVRKVNMKANSSTCVWEQDSASAATAQQRTDALLLLTLKDSKGKVLDKQTFYFEKPKALNLPETTVKQKVKYMDGACEVTLTSDKLAKDLFIEIPVQGAQFTDNFFDLLPGESKTIRITSPLLKKTDKTNIRVTHLRQTY</sequence>
<dbReference type="SUPFAM" id="SSF49785">
    <property type="entry name" value="Galactose-binding domain-like"/>
    <property type="match status" value="1"/>
</dbReference>
<proteinExistence type="inferred from homology"/>
<feature type="domain" description="Mannosidase Ig/CBM-like" evidence="18">
    <location>
        <begin position="683"/>
        <end position="773"/>
    </location>
</feature>
<evidence type="ECO:0000259" key="19">
    <source>
        <dbReference type="Pfam" id="PF22666"/>
    </source>
</evidence>
<dbReference type="GO" id="GO:0004567">
    <property type="term" value="F:beta-mannosidase activity"/>
    <property type="evidence" value="ECO:0007669"/>
    <property type="project" value="UniProtKB-EC"/>
</dbReference>
<dbReference type="SUPFAM" id="SSF49303">
    <property type="entry name" value="beta-Galactosidase/glucuronidase domain"/>
    <property type="match status" value="3"/>
</dbReference>
<name>A0A644V1X7_9ZZZZ</name>
<comment type="pathway">
    <text evidence="4">Glycan metabolism; N-glycan degradation.</text>
</comment>
<dbReference type="InterPro" id="IPR050887">
    <property type="entry name" value="Beta-mannosidase_GH2"/>
</dbReference>
<feature type="domain" description="Beta-mannosidase Ig-fold" evidence="17">
    <location>
        <begin position="777"/>
        <end position="854"/>
    </location>
</feature>
<comment type="subcellular location">
    <subcellularLocation>
        <location evidence="2">Lysosome</location>
    </subcellularLocation>
    <subcellularLocation>
        <location evidence="3">Secreted</location>
    </subcellularLocation>
</comment>
<keyword evidence="10" id="KW-0325">Glycoprotein</keyword>
<comment type="subunit">
    <text evidence="5">Homodimer.</text>
</comment>